<keyword evidence="3" id="KW-0238">DNA-binding</keyword>
<keyword evidence="8" id="KW-1185">Reference proteome</keyword>
<dbReference type="PANTHER" id="PTHR30346:SF0">
    <property type="entry name" value="HCA OPERON TRANSCRIPTIONAL ACTIVATOR HCAR"/>
    <property type="match status" value="1"/>
</dbReference>
<dbReference type="InterPro" id="IPR036388">
    <property type="entry name" value="WH-like_DNA-bd_sf"/>
</dbReference>
<evidence type="ECO:0000256" key="1">
    <source>
        <dbReference type="ARBA" id="ARBA00009437"/>
    </source>
</evidence>
<evidence type="ECO:0000256" key="3">
    <source>
        <dbReference type="ARBA" id="ARBA00023125"/>
    </source>
</evidence>
<accession>A0A6J5E6X2</accession>
<dbReference type="PROSITE" id="PS50931">
    <property type="entry name" value="HTH_LYSR"/>
    <property type="match status" value="1"/>
</dbReference>
<comment type="similarity">
    <text evidence="1">Belongs to the LysR transcriptional regulatory family.</text>
</comment>
<dbReference type="GO" id="GO:0003700">
    <property type="term" value="F:DNA-binding transcription factor activity"/>
    <property type="evidence" value="ECO:0007669"/>
    <property type="project" value="InterPro"/>
</dbReference>
<dbReference type="InterPro" id="IPR000847">
    <property type="entry name" value="LysR_HTH_N"/>
</dbReference>
<proteinExistence type="inferred from homology"/>
<evidence type="ECO:0000256" key="4">
    <source>
        <dbReference type="ARBA" id="ARBA00023163"/>
    </source>
</evidence>
<evidence type="ECO:0000259" key="6">
    <source>
        <dbReference type="PROSITE" id="PS50931"/>
    </source>
</evidence>
<dbReference type="FunFam" id="1.10.10.10:FF:000001">
    <property type="entry name" value="LysR family transcriptional regulator"/>
    <property type="match status" value="1"/>
</dbReference>
<dbReference type="GO" id="GO:0003677">
    <property type="term" value="F:DNA binding"/>
    <property type="evidence" value="ECO:0007669"/>
    <property type="project" value="UniProtKB-KW"/>
</dbReference>
<sequence length="130" mass="14602">MELRHLRYFVAVAEEGSLLTAAQRRLHTSQSSLSWQIRDLESEVGVKLLERRTRGVALTAAGIVFLDHARLALLQVEAATDGARNSRKSLSCPWVSLPGRKLCGYPMRYASSGRRRGRPKHQISESMKSR</sequence>
<dbReference type="SUPFAM" id="SSF46785">
    <property type="entry name" value="Winged helix' DNA-binding domain"/>
    <property type="match status" value="1"/>
</dbReference>
<evidence type="ECO:0000256" key="2">
    <source>
        <dbReference type="ARBA" id="ARBA00023015"/>
    </source>
</evidence>
<dbReference type="InterPro" id="IPR036390">
    <property type="entry name" value="WH_DNA-bd_sf"/>
</dbReference>
<evidence type="ECO:0000313" key="7">
    <source>
        <dbReference type="EMBL" id="CAB3762249.1"/>
    </source>
</evidence>
<reference evidence="7 8" key="1">
    <citation type="submission" date="2020-04" db="EMBL/GenBank/DDBJ databases">
        <authorList>
            <person name="De Canck E."/>
        </authorList>
    </citation>
    <scope>NUCLEOTIDE SEQUENCE [LARGE SCALE GENOMIC DNA]</scope>
    <source>
        <strain evidence="7 8">LMG 29739</strain>
    </source>
</reference>
<dbReference type="PRINTS" id="PR00039">
    <property type="entry name" value="HTHLYSR"/>
</dbReference>
<feature type="domain" description="HTH lysR-type" evidence="6">
    <location>
        <begin position="1"/>
        <end position="59"/>
    </location>
</feature>
<name>A0A6J5E6X2_9BURK</name>
<evidence type="ECO:0000313" key="8">
    <source>
        <dbReference type="Proteomes" id="UP000494329"/>
    </source>
</evidence>
<keyword evidence="4" id="KW-0804">Transcription</keyword>
<dbReference type="Proteomes" id="UP000494329">
    <property type="component" value="Unassembled WGS sequence"/>
</dbReference>
<evidence type="ECO:0000256" key="5">
    <source>
        <dbReference type="SAM" id="MobiDB-lite"/>
    </source>
</evidence>
<dbReference type="AlphaFoldDB" id="A0A6J5E6X2"/>
<dbReference type="Pfam" id="PF00126">
    <property type="entry name" value="HTH_1"/>
    <property type="match status" value="1"/>
</dbReference>
<feature type="region of interest" description="Disordered" evidence="5">
    <location>
        <begin position="110"/>
        <end position="130"/>
    </location>
</feature>
<protein>
    <recommendedName>
        <fullName evidence="6">HTH lysR-type domain-containing protein</fullName>
    </recommendedName>
</protein>
<dbReference type="Gene3D" id="1.10.10.10">
    <property type="entry name" value="Winged helix-like DNA-binding domain superfamily/Winged helix DNA-binding domain"/>
    <property type="match status" value="1"/>
</dbReference>
<keyword evidence="2" id="KW-0805">Transcription regulation</keyword>
<gene>
    <name evidence="7" type="ORF">LMG29739_03826</name>
</gene>
<dbReference type="GO" id="GO:0032993">
    <property type="term" value="C:protein-DNA complex"/>
    <property type="evidence" value="ECO:0007669"/>
    <property type="project" value="TreeGrafter"/>
</dbReference>
<dbReference type="PANTHER" id="PTHR30346">
    <property type="entry name" value="TRANSCRIPTIONAL DUAL REGULATOR HCAR-RELATED"/>
    <property type="match status" value="1"/>
</dbReference>
<dbReference type="EMBL" id="CADIKF010000031">
    <property type="protein sequence ID" value="CAB3762249.1"/>
    <property type="molecule type" value="Genomic_DNA"/>
</dbReference>
<organism evidence="7 8">
    <name type="scientific">Paraburkholderia solisilvae</name>
    <dbReference type="NCBI Taxonomy" id="624376"/>
    <lineage>
        <taxon>Bacteria</taxon>
        <taxon>Pseudomonadati</taxon>
        <taxon>Pseudomonadota</taxon>
        <taxon>Betaproteobacteria</taxon>
        <taxon>Burkholderiales</taxon>
        <taxon>Burkholderiaceae</taxon>
        <taxon>Paraburkholderia</taxon>
    </lineage>
</organism>